<organism evidence="4 5">
    <name type="scientific">Vanilla planifolia</name>
    <name type="common">Vanilla</name>
    <dbReference type="NCBI Taxonomy" id="51239"/>
    <lineage>
        <taxon>Eukaryota</taxon>
        <taxon>Viridiplantae</taxon>
        <taxon>Streptophyta</taxon>
        <taxon>Embryophyta</taxon>
        <taxon>Tracheophyta</taxon>
        <taxon>Spermatophyta</taxon>
        <taxon>Magnoliopsida</taxon>
        <taxon>Liliopsida</taxon>
        <taxon>Asparagales</taxon>
        <taxon>Orchidaceae</taxon>
        <taxon>Vanilloideae</taxon>
        <taxon>Vanilleae</taxon>
        <taxon>Vanilla</taxon>
    </lineage>
</organism>
<feature type="domain" description="DUF4220" evidence="3">
    <location>
        <begin position="4"/>
        <end position="328"/>
    </location>
</feature>
<gene>
    <name evidence="4" type="ORF">HPP92_010850</name>
</gene>
<dbReference type="OrthoDB" id="1689146at2759"/>
<keyword evidence="2" id="KW-0732">Signal</keyword>
<feature type="transmembrane region" description="Helical" evidence="1">
    <location>
        <begin position="225"/>
        <end position="245"/>
    </location>
</feature>
<dbReference type="Proteomes" id="UP000639772">
    <property type="component" value="Unassembled WGS sequence"/>
</dbReference>
<dbReference type="EMBL" id="JADCNM010000005">
    <property type="protein sequence ID" value="KAG0482766.1"/>
    <property type="molecule type" value="Genomic_DNA"/>
</dbReference>
<proteinExistence type="predicted"/>
<evidence type="ECO:0000256" key="1">
    <source>
        <dbReference type="SAM" id="Phobius"/>
    </source>
</evidence>
<feature type="signal peptide" evidence="2">
    <location>
        <begin position="1"/>
        <end position="19"/>
    </location>
</feature>
<reference evidence="4 5" key="1">
    <citation type="journal article" date="2020" name="Nat. Food">
        <title>A phased Vanilla planifolia genome enables genetic improvement of flavour and production.</title>
        <authorList>
            <person name="Hasing T."/>
            <person name="Tang H."/>
            <person name="Brym M."/>
            <person name="Khazi F."/>
            <person name="Huang T."/>
            <person name="Chambers A.H."/>
        </authorList>
    </citation>
    <scope>NUCLEOTIDE SEQUENCE [LARGE SCALE GENOMIC DNA]</scope>
    <source>
        <tissue evidence="4">Leaf</tissue>
    </source>
</reference>
<dbReference type="InterPro" id="IPR007658">
    <property type="entry name" value="DUF594"/>
</dbReference>
<protein>
    <recommendedName>
        <fullName evidence="3">DUF4220 domain-containing protein</fullName>
    </recommendedName>
</protein>
<dbReference type="InterPro" id="IPR025315">
    <property type="entry name" value="DUF4220"/>
</dbReference>
<feature type="transmembrane region" description="Helical" evidence="1">
    <location>
        <begin position="257"/>
        <end position="287"/>
    </location>
</feature>
<evidence type="ECO:0000256" key="2">
    <source>
        <dbReference type="SAM" id="SignalP"/>
    </source>
</evidence>
<accession>A0A835QZN8</accession>
<keyword evidence="1" id="KW-0472">Membrane</keyword>
<keyword evidence="1" id="KW-1133">Transmembrane helix</keyword>
<dbReference type="AlphaFoldDB" id="A0A835QZN8"/>
<sequence>MAVWSNYLLANWVADFVLGQLSSSMDDNSNNAILAFWAPFLLLHLGGPDTITAYSMEDNELWARHLLALAYELIIAVYVLFRSLPSNLLLAPTLLIFFVAIVKYAERSYSLYRASTDGFRSSVVISSKQSQLNQISSNRRTMVARVQDENEKDELNALKGAFDMYSVCKPFFVDVIPLVEVYKVIGDMLKEMTVKEVLGLTSMELSYAYDEMYTKGVVNCSRAGVILRVICSSCILLAFLLFVFSPKHGFDTTDVTITYVLLGASICLDTVASLMFLLSDWPVIFLLEFKKLGKWGLLLAQLILRIRRRLWRERRWRPSEMPQLNLITNCFRNAAVQPKEHVSPDNPKNRRINKWARRIESKLRRPIRAFQEATVLFPSWTSGFSSYTSYSQKSVKATQHLLELVTANAQKRLQISWGQFNDKAGLAALRQVDAPVWVVPAFLNLTEGLSADQQVLVWHIATQLCYHWKPQELHPLHHPHERQPQSKGLTAQKSTWRGMQACKCLSDYMLYLVLMRPEIMATMGGASPLVYWHACYDMVQFIRQHEEDLTSTVNSDDEVEGKACRLMLTEPIEWITYPSLFQIARVLAHLILVLGEEQRWQVITSAWVELLMQGAKNTRASMHVKQLGRGGDLLTFVWLLVKHVGMVDALDIGGYMTGGALDTAKQLPSFIKLYLRNRPL</sequence>
<feature type="chain" id="PRO_5032632252" description="DUF4220 domain-containing protein" evidence="2">
    <location>
        <begin position="20"/>
        <end position="680"/>
    </location>
</feature>
<feature type="transmembrane region" description="Helical" evidence="1">
    <location>
        <begin position="61"/>
        <end position="81"/>
    </location>
</feature>
<comment type="caution">
    <text evidence="4">The sequence shown here is derived from an EMBL/GenBank/DDBJ whole genome shotgun (WGS) entry which is preliminary data.</text>
</comment>
<dbReference type="Pfam" id="PF04578">
    <property type="entry name" value="DUF594"/>
    <property type="match status" value="1"/>
</dbReference>
<dbReference type="PANTHER" id="PTHR31325">
    <property type="entry name" value="OS01G0798800 PROTEIN-RELATED"/>
    <property type="match status" value="1"/>
</dbReference>
<keyword evidence="1" id="KW-0812">Transmembrane</keyword>
<evidence type="ECO:0000313" key="5">
    <source>
        <dbReference type="Proteomes" id="UP000639772"/>
    </source>
</evidence>
<feature type="transmembrane region" description="Helical" evidence="1">
    <location>
        <begin position="32"/>
        <end position="54"/>
    </location>
</feature>
<name>A0A835QZN8_VANPL</name>
<evidence type="ECO:0000313" key="4">
    <source>
        <dbReference type="EMBL" id="KAG0482766.1"/>
    </source>
</evidence>
<feature type="transmembrane region" description="Helical" evidence="1">
    <location>
        <begin position="87"/>
        <end position="105"/>
    </location>
</feature>
<evidence type="ECO:0000259" key="3">
    <source>
        <dbReference type="Pfam" id="PF13968"/>
    </source>
</evidence>
<dbReference type="Pfam" id="PF13968">
    <property type="entry name" value="DUF4220"/>
    <property type="match status" value="1"/>
</dbReference>